<keyword evidence="3" id="KW-1185">Reference proteome</keyword>
<proteinExistence type="predicted"/>
<dbReference type="AlphaFoldDB" id="A0A8T0J6W5"/>
<reference evidence="2" key="1">
    <citation type="submission" date="2020-06" db="EMBL/GenBank/DDBJ databases">
        <title>WGS assembly of Ceratodon purpureus strain R40.</title>
        <authorList>
            <person name="Carey S.B."/>
            <person name="Jenkins J."/>
            <person name="Shu S."/>
            <person name="Lovell J.T."/>
            <person name="Sreedasyam A."/>
            <person name="Maumus F."/>
            <person name="Tiley G.P."/>
            <person name="Fernandez-Pozo N."/>
            <person name="Barry K."/>
            <person name="Chen C."/>
            <person name="Wang M."/>
            <person name="Lipzen A."/>
            <person name="Daum C."/>
            <person name="Saski C.A."/>
            <person name="Payton A.C."/>
            <person name="Mcbreen J.C."/>
            <person name="Conrad R.E."/>
            <person name="Kollar L.M."/>
            <person name="Olsson S."/>
            <person name="Huttunen S."/>
            <person name="Landis J.B."/>
            <person name="Wickett N.J."/>
            <person name="Johnson M.G."/>
            <person name="Rensing S.A."/>
            <person name="Grimwood J."/>
            <person name="Schmutz J."/>
            <person name="Mcdaniel S.F."/>
        </authorList>
    </citation>
    <scope>NUCLEOTIDE SEQUENCE</scope>
    <source>
        <strain evidence="2">R40</strain>
    </source>
</reference>
<dbReference type="Proteomes" id="UP000822688">
    <property type="component" value="Chromosome 1"/>
</dbReference>
<protein>
    <submittedName>
        <fullName evidence="2">Uncharacterized protein</fullName>
    </submittedName>
</protein>
<evidence type="ECO:0000313" key="3">
    <source>
        <dbReference type="Proteomes" id="UP000822688"/>
    </source>
</evidence>
<organism evidence="2 3">
    <name type="scientific">Ceratodon purpureus</name>
    <name type="common">Fire moss</name>
    <name type="synonym">Dicranum purpureum</name>
    <dbReference type="NCBI Taxonomy" id="3225"/>
    <lineage>
        <taxon>Eukaryota</taxon>
        <taxon>Viridiplantae</taxon>
        <taxon>Streptophyta</taxon>
        <taxon>Embryophyta</taxon>
        <taxon>Bryophyta</taxon>
        <taxon>Bryophytina</taxon>
        <taxon>Bryopsida</taxon>
        <taxon>Dicranidae</taxon>
        <taxon>Pseudoditrichales</taxon>
        <taxon>Ditrichaceae</taxon>
        <taxon>Ceratodon</taxon>
    </lineage>
</organism>
<accession>A0A8T0J6W5</accession>
<sequence>MGVCLSRCGDAQQKAGVVAATISHQNSLDLKTSELYDSNHSLKKFLHLYDLAEAKKALSSPRASLGESLQIPHSSELFSLPDSDAERSSCCISPSPARTSRASVSSRATTSPKSTRNSFSVWGGRFSTDRTIAVGCRKKIRPARSSKSLTSDQDLAAHQRLVEAIARLERLNGGKNLELRGSSFCSSDLEKKTQVLSKSRSGELKRSRYSASGGHYSRLGRHGRHYQPYQPSLPLFESTALPKSHESKPQSCGDPDQSDDTSHCCSRTKGPGPSKRTSFVADAASMLPPETFSQPKTMGNLVSLAAPIIKQMPLEKSVTNFLKEVENFVSLIEAPRLSLSSEAAQERKSGHHEPLIITTYSRSLEDGEYGTRLPSYRFEDTDSDEQFTFFEASFEDCELREKESRAVEKSLKRLVNAAAHEQQMVSTTAKSLASDEVGAVPAMNSSKISTEDEIPVQNSSSIPNVVLETAKTTDKAMPTEELLISVDPGFELKPKAKAADASRPALTEIDPNVMPITKKSPTVNKSPLKVRAPKGFRRGFSRSLDSKDGSVTKVDFNIFSNGPTQLVPRLHTASESTQAEG</sequence>
<comment type="caution">
    <text evidence="2">The sequence shown here is derived from an EMBL/GenBank/DDBJ whole genome shotgun (WGS) entry which is preliminary data.</text>
</comment>
<evidence type="ECO:0000313" key="2">
    <source>
        <dbReference type="EMBL" id="KAG0590709.1"/>
    </source>
</evidence>
<feature type="region of interest" description="Disordered" evidence="1">
    <location>
        <begin position="80"/>
        <end position="118"/>
    </location>
</feature>
<name>A0A8T0J6W5_CERPU</name>
<evidence type="ECO:0000256" key="1">
    <source>
        <dbReference type="SAM" id="MobiDB-lite"/>
    </source>
</evidence>
<gene>
    <name evidence="2" type="ORF">KC19_1G121400</name>
</gene>
<dbReference type="EMBL" id="CM026421">
    <property type="protein sequence ID" value="KAG0590709.1"/>
    <property type="molecule type" value="Genomic_DNA"/>
</dbReference>
<feature type="compositionally biased region" description="Low complexity" evidence="1">
    <location>
        <begin position="93"/>
        <end position="112"/>
    </location>
</feature>
<feature type="region of interest" description="Disordered" evidence="1">
    <location>
        <begin position="195"/>
        <end position="277"/>
    </location>
</feature>